<accession>A0AAV3PBX3</accession>
<name>A0AAV3PBX3_LITER</name>
<feature type="region of interest" description="Disordered" evidence="2">
    <location>
        <begin position="230"/>
        <end position="292"/>
    </location>
</feature>
<organism evidence="3 4">
    <name type="scientific">Lithospermum erythrorhizon</name>
    <name type="common">Purple gromwell</name>
    <name type="synonym">Lithospermum officinale var. erythrorhizon</name>
    <dbReference type="NCBI Taxonomy" id="34254"/>
    <lineage>
        <taxon>Eukaryota</taxon>
        <taxon>Viridiplantae</taxon>
        <taxon>Streptophyta</taxon>
        <taxon>Embryophyta</taxon>
        <taxon>Tracheophyta</taxon>
        <taxon>Spermatophyta</taxon>
        <taxon>Magnoliopsida</taxon>
        <taxon>eudicotyledons</taxon>
        <taxon>Gunneridae</taxon>
        <taxon>Pentapetalae</taxon>
        <taxon>asterids</taxon>
        <taxon>lamiids</taxon>
        <taxon>Boraginales</taxon>
        <taxon>Boraginaceae</taxon>
        <taxon>Boraginoideae</taxon>
        <taxon>Lithospermeae</taxon>
        <taxon>Lithospermum</taxon>
    </lineage>
</organism>
<feature type="compositionally biased region" description="Low complexity" evidence="2">
    <location>
        <begin position="16"/>
        <end position="29"/>
    </location>
</feature>
<dbReference type="Proteomes" id="UP001454036">
    <property type="component" value="Unassembled WGS sequence"/>
</dbReference>
<protein>
    <submittedName>
        <fullName evidence="3">Uncharacterized protein</fullName>
    </submittedName>
</protein>
<feature type="coiled-coil region" evidence="1">
    <location>
        <begin position="417"/>
        <end position="444"/>
    </location>
</feature>
<feature type="compositionally biased region" description="Low complexity" evidence="2">
    <location>
        <begin position="370"/>
        <end position="380"/>
    </location>
</feature>
<evidence type="ECO:0000256" key="1">
    <source>
        <dbReference type="SAM" id="Coils"/>
    </source>
</evidence>
<keyword evidence="1" id="KW-0175">Coiled coil</keyword>
<proteinExistence type="predicted"/>
<feature type="region of interest" description="Disordered" evidence="2">
    <location>
        <begin position="313"/>
        <end position="343"/>
    </location>
</feature>
<evidence type="ECO:0000313" key="3">
    <source>
        <dbReference type="EMBL" id="GAA0149227.1"/>
    </source>
</evidence>
<dbReference type="AlphaFoldDB" id="A0AAV3PBX3"/>
<feature type="compositionally biased region" description="Polar residues" evidence="2">
    <location>
        <begin position="1"/>
        <end position="15"/>
    </location>
</feature>
<gene>
    <name evidence="3" type="ORF">LIER_08456</name>
</gene>
<sequence>MSISSSSHPEGQGYNSDSHSSSSPQISSSLNALAGSESSVPFQVTPLASKPPSSSRCPPQAKTVRADIHQCGSELSERDLVDPRSHYDIPSSVMLLCSRPTHCANALASGLRTFFVVSLREGLPQGVPFGFMAHPKSHGAIPRSAKHKVDAYAFSTLWEDKLPMPLHFYTDHHILKAEGLFPTTDADLGALEALRVSFSVPDHAPFPPPSAPAKAPDKRPLTSAAPALEPVVISSSSKEDEAMSPLPSKDAALEPPSIGTSTPPSPEGHLSSTSPLQSQSPLPPTTQVSGASLVDAGGQHSATIVLEPKDQGGVCLSAPQTPSSVSFQAPEPQPMSQALSPQGYSFPLRKRLGSLLASSRPSQLLKKSESTPPSSSPAAPNHAEMISSLSTLGDKFFGLHGVALRSYKELLSSCEMASGSSSRASQLEGELNALKKEKAREESVLQCRLKNLVSEHTIIHERYGASVQRTEAVRATLEGVHAERNSTMREKDVAMKERDSLRTGRDEMLQTHFRLRDQLTESQRQAQVMEATLEGARTTDVLEDLVQSSNTGRDLLFQHFSLALERTIVVV</sequence>
<feature type="compositionally biased region" description="Low complexity" evidence="2">
    <location>
        <begin position="254"/>
        <end position="280"/>
    </location>
</feature>
<comment type="caution">
    <text evidence="3">The sequence shown here is derived from an EMBL/GenBank/DDBJ whole genome shotgun (WGS) entry which is preliminary data.</text>
</comment>
<dbReference type="EMBL" id="BAABME010001367">
    <property type="protein sequence ID" value="GAA0149227.1"/>
    <property type="molecule type" value="Genomic_DNA"/>
</dbReference>
<feature type="region of interest" description="Disordered" evidence="2">
    <location>
        <begin position="359"/>
        <end position="381"/>
    </location>
</feature>
<reference evidence="3 4" key="1">
    <citation type="submission" date="2024-01" db="EMBL/GenBank/DDBJ databases">
        <title>The complete chloroplast genome sequence of Lithospermum erythrorhizon: insights into the phylogenetic relationship among Boraginaceae species and the maternal lineages of purple gromwells.</title>
        <authorList>
            <person name="Okada T."/>
            <person name="Watanabe K."/>
        </authorList>
    </citation>
    <scope>NUCLEOTIDE SEQUENCE [LARGE SCALE GENOMIC DNA]</scope>
</reference>
<evidence type="ECO:0000313" key="4">
    <source>
        <dbReference type="Proteomes" id="UP001454036"/>
    </source>
</evidence>
<feature type="region of interest" description="Disordered" evidence="2">
    <location>
        <begin position="1"/>
        <end position="64"/>
    </location>
</feature>
<feature type="compositionally biased region" description="Polar residues" evidence="2">
    <location>
        <begin position="318"/>
        <end position="327"/>
    </location>
</feature>
<keyword evidence="4" id="KW-1185">Reference proteome</keyword>
<evidence type="ECO:0000256" key="2">
    <source>
        <dbReference type="SAM" id="MobiDB-lite"/>
    </source>
</evidence>
<feature type="compositionally biased region" description="Polar residues" evidence="2">
    <location>
        <begin position="334"/>
        <end position="343"/>
    </location>
</feature>